<reference evidence="3" key="1">
    <citation type="journal article" date="2019" name="J. Bacteriol.">
        <title>A Mutagenic Screen Identifies a TonB-Dependent Receptor Required for the Lanthanide Metal Switch in the Type I Methanotroph 'Methylotuvimicrobium buryatense' 5GB1C.</title>
        <authorList>
            <person name="Groom J.D."/>
            <person name="Ford S.M."/>
            <person name="Pesesky M.W."/>
            <person name="Lidstrom M.E."/>
        </authorList>
    </citation>
    <scope>NUCLEOTIDE SEQUENCE [LARGE SCALE GENOMIC DNA]</scope>
    <source>
        <strain evidence="3">5GB1C</strain>
    </source>
</reference>
<keyword evidence="3" id="KW-1185">Reference proteome</keyword>
<dbReference type="RefSeq" id="WP_017842655.1">
    <property type="nucleotide sequence ID" value="NZ_CP035467.1"/>
</dbReference>
<feature type="domain" description="PilZ" evidence="1">
    <location>
        <begin position="108"/>
        <end position="192"/>
    </location>
</feature>
<name>A0A4P9UQE7_METBY</name>
<dbReference type="InterPro" id="IPR009875">
    <property type="entry name" value="PilZ_domain"/>
</dbReference>
<dbReference type="OrthoDB" id="5571196at2"/>
<gene>
    <name evidence="2" type="ORF">EQU24_15850</name>
</gene>
<dbReference type="SUPFAM" id="SSF141371">
    <property type="entry name" value="PilZ domain-like"/>
    <property type="match status" value="1"/>
</dbReference>
<dbReference type="AlphaFoldDB" id="A0A4P9UQE7"/>
<dbReference type="Pfam" id="PF07238">
    <property type="entry name" value="PilZ"/>
    <property type="match status" value="1"/>
</dbReference>
<organism evidence="2 3">
    <name type="scientific">Methylotuvimicrobium buryatense</name>
    <name type="common">Methylomicrobium buryatense</name>
    <dbReference type="NCBI Taxonomy" id="95641"/>
    <lineage>
        <taxon>Bacteria</taxon>
        <taxon>Pseudomonadati</taxon>
        <taxon>Pseudomonadota</taxon>
        <taxon>Gammaproteobacteria</taxon>
        <taxon>Methylococcales</taxon>
        <taxon>Methylococcaceae</taxon>
        <taxon>Methylotuvimicrobium</taxon>
    </lineage>
</organism>
<dbReference type="KEGG" id="mbur:EQU24_15850"/>
<accession>A0A4P9UQE7</accession>
<sequence length="211" mass="24128">MPYEKRHYRKKLTSHGLIYLDGDELPITLSNISITGLLAELEDHERINDVEGLFKTVKISPIVDIYLQEMRLAGEAEIVRADMIDGRIYLALDFRNVEHDVENLFYVRHAYRKKLEAPGLIILNGHNYHFNTINVSVDGLMVTLPERIDVEPGAIAAFNFKRLDLLGEVKVVWVTYQDGNTLLGLEYNYLEKTFVEGIPRFSPRNPGVVKG</sequence>
<protein>
    <submittedName>
        <fullName evidence="2">PilZ domain-containing protein</fullName>
    </submittedName>
</protein>
<dbReference type="GO" id="GO:0035438">
    <property type="term" value="F:cyclic-di-GMP binding"/>
    <property type="evidence" value="ECO:0007669"/>
    <property type="project" value="InterPro"/>
</dbReference>
<evidence type="ECO:0000313" key="2">
    <source>
        <dbReference type="EMBL" id="QCW83547.1"/>
    </source>
</evidence>
<dbReference type="EMBL" id="CP035467">
    <property type="protein sequence ID" value="QCW83547.1"/>
    <property type="molecule type" value="Genomic_DNA"/>
</dbReference>
<evidence type="ECO:0000259" key="1">
    <source>
        <dbReference type="Pfam" id="PF07238"/>
    </source>
</evidence>
<dbReference type="Proteomes" id="UP000305881">
    <property type="component" value="Chromosome"/>
</dbReference>
<proteinExistence type="predicted"/>
<evidence type="ECO:0000313" key="3">
    <source>
        <dbReference type="Proteomes" id="UP000305881"/>
    </source>
</evidence>